<name>A0A9P9YSJ6_9MUSC</name>
<proteinExistence type="predicted"/>
<accession>A0A9P9YSJ6</accession>
<evidence type="ECO:0000313" key="1">
    <source>
        <dbReference type="EMBL" id="KAI8042297.1"/>
    </source>
</evidence>
<dbReference type="AlphaFoldDB" id="A0A9P9YSJ6"/>
<dbReference type="EMBL" id="JAMKOV010000002">
    <property type="protein sequence ID" value="KAI8042297.1"/>
    <property type="molecule type" value="Genomic_DNA"/>
</dbReference>
<reference evidence="1" key="1">
    <citation type="journal article" date="2023" name="Genome Biol. Evol.">
        <title>Long-read-based Genome Assembly of Drosophila gunungcola Reveals Fewer Chemosensory Genes in Flower-breeding Species.</title>
        <authorList>
            <person name="Negi A."/>
            <person name="Liao B.Y."/>
            <person name="Yeh S.D."/>
        </authorList>
    </citation>
    <scope>NUCLEOTIDE SEQUENCE</scope>
    <source>
        <strain evidence="1">Sukarami</strain>
    </source>
</reference>
<comment type="caution">
    <text evidence="1">The sequence shown here is derived from an EMBL/GenBank/DDBJ whole genome shotgun (WGS) entry which is preliminary data.</text>
</comment>
<protein>
    <submittedName>
        <fullName evidence="1">Uncharacterized protein</fullName>
    </submittedName>
</protein>
<sequence>MAIMLNALANGPPATKPTEAWNMYTCFLGSSRTKAAAVSDELVKLTRLWDVDCSQSPVRCLVMSKMHLQVLLPLVIRRNGGTHPAELGAGSFVATNGASLKPMLISIMHALMAANRSRSQLRFVHSANKQWGKE</sequence>
<evidence type="ECO:0000313" key="2">
    <source>
        <dbReference type="Proteomes" id="UP001059596"/>
    </source>
</evidence>
<gene>
    <name evidence="1" type="ORF">M5D96_003599</name>
</gene>
<keyword evidence="2" id="KW-1185">Reference proteome</keyword>
<organism evidence="1 2">
    <name type="scientific">Drosophila gunungcola</name>
    <name type="common">fruit fly</name>
    <dbReference type="NCBI Taxonomy" id="103775"/>
    <lineage>
        <taxon>Eukaryota</taxon>
        <taxon>Metazoa</taxon>
        <taxon>Ecdysozoa</taxon>
        <taxon>Arthropoda</taxon>
        <taxon>Hexapoda</taxon>
        <taxon>Insecta</taxon>
        <taxon>Pterygota</taxon>
        <taxon>Neoptera</taxon>
        <taxon>Endopterygota</taxon>
        <taxon>Diptera</taxon>
        <taxon>Brachycera</taxon>
        <taxon>Muscomorpha</taxon>
        <taxon>Ephydroidea</taxon>
        <taxon>Drosophilidae</taxon>
        <taxon>Drosophila</taxon>
        <taxon>Sophophora</taxon>
    </lineage>
</organism>
<dbReference type="Proteomes" id="UP001059596">
    <property type="component" value="Unassembled WGS sequence"/>
</dbReference>